<organism evidence="1 2">
    <name type="scientific">Xenorhabdus vietnamensis</name>
    <dbReference type="NCBI Taxonomy" id="351656"/>
    <lineage>
        <taxon>Bacteria</taxon>
        <taxon>Pseudomonadati</taxon>
        <taxon>Pseudomonadota</taxon>
        <taxon>Gammaproteobacteria</taxon>
        <taxon>Enterobacterales</taxon>
        <taxon>Morganellaceae</taxon>
        <taxon>Xenorhabdus</taxon>
    </lineage>
</organism>
<sequence length="35" mass="4171">MTKVLLRFLIHLFVELVPNHQLETMLADGWQSEFN</sequence>
<protein>
    <submittedName>
        <fullName evidence="1">Uncharacterized protein</fullName>
    </submittedName>
</protein>
<name>A0A1Y2SAW1_9GAMM</name>
<keyword evidence="2" id="KW-1185">Reference proteome</keyword>
<dbReference type="EMBL" id="MUBJ01000013">
    <property type="protein sequence ID" value="OTA15752.1"/>
    <property type="molecule type" value="Genomic_DNA"/>
</dbReference>
<reference evidence="1 2" key="1">
    <citation type="submission" date="2016-10" db="EMBL/GenBank/DDBJ databases">
        <title>Systematic genetic and metabolomic analysis of Xenorhabdus and Photorhabdus spp., highlights the requirements for a dual symbiotic and pathogenic life style.</title>
        <authorList>
            <person name="Tobias N.J."/>
            <person name="Wolff H."/>
            <person name="Djahanschiri B."/>
            <person name="Pidot S.J."/>
            <person name="Stinear T.P."/>
            <person name="Ebersberger I."/>
            <person name="Bode H.B."/>
        </authorList>
    </citation>
    <scope>NUCLEOTIDE SEQUENCE [LARGE SCALE GENOMIC DNA]</scope>
    <source>
        <strain evidence="1 2">DSM 22392</strain>
    </source>
</reference>
<dbReference type="Proteomes" id="UP000194350">
    <property type="component" value="Unassembled WGS sequence"/>
</dbReference>
<proteinExistence type="predicted"/>
<accession>A0A1Y2SAW1</accession>
<gene>
    <name evidence="1" type="ORF">Xvie_02606</name>
</gene>
<dbReference type="STRING" id="351656.Xvie_02606"/>
<evidence type="ECO:0000313" key="1">
    <source>
        <dbReference type="EMBL" id="OTA15752.1"/>
    </source>
</evidence>
<dbReference type="AlphaFoldDB" id="A0A1Y2SAW1"/>
<comment type="caution">
    <text evidence="1">The sequence shown here is derived from an EMBL/GenBank/DDBJ whole genome shotgun (WGS) entry which is preliminary data.</text>
</comment>
<evidence type="ECO:0000313" key="2">
    <source>
        <dbReference type="Proteomes" id="UP000194350"/>
    </source>
</evidence>